<reference evidence="2" key="1">
    <citation type="submission" date="2015-08" db="UniProtKB">
        <authorList>
            <consortium name="WormBaseParasite"/>
        </authorList>
    </citation>
    <scope>IDENTIFICATION</scope>
</reference>
<evidence type="ECO:0000313" key="1">
    <source>
        <dbReference type="Proteomes" id="UP000035681"/>
    </source>
</evidence>
<accession>A0A0K0EEZ8</accession>
<name>A0A0K0EEZ8_STRER</name>
<protein>
    <submittedName>
        <fullName evidence="2">Mediator of RNA polymerase II transcription subunit 7</fullName>
    </submittedName>
    <submittedName>
        <fullName evidence="3">Phosphatidylinositol-4,5-bisphosphate 4-phosphatase</fullName>
    </submittedName>
</protein>
<proteinExistence type="predicted"/>
<dbReference type="AlphaFoldDB" id="A0A0K0EEZ8"/>
<dbReference type="WBParaSite" id="TCONS_00009787.p1">
    <property type="protein sequence ID" value="TCONS_00009787.p1"/>
    <property type="gene ID" value="XLOC_007535"/>
</dbReference>
<keyword evidence="1" id="KW-1185">Reference proteome</keyword>
<dbReference type="Proteomes" id="UP000035681">
    <property type="component" value="Unplaced"/>
</dbReference>
<organism evidence="2">
    <name type="scientific">Strongyloides stercoralis</name>
    <name type="common">Threadworm</name>
    <dbReference type="NCBI Taxonomy" id="6248"/>
    <lineage>
        <taxon>Eukaryota</taxon>
        <taxon>Metazoa</taxon>
        <taxon>Ecdysozoa</taxon>
        <taxon>Nematoda</taxon>
        <taxon>Chromadorea</taxon>
        <taxon>Rhabditida</taxon>
        <taxon>Tylenchina</taxon>
        <taxon>Panagrolaimomorpha</taxon>
        <taxon>Strongyloidoidea</taxon>
        <taxon>Strongyloididae</taxon>
        <taxon>Strongyloides</taxon>
    </lineage>
</organism>
<sequence>MNSRFYQGFGRIFNNNRYSYSSKDSSSTTGSPIFYKSHLDHILYELNNFILKKVIVDREANPLDEINQYLVDLYENCDMENLVTLDRPPSDSLTRVELSPMELLQKPNNIIYYTINEENSLLNFNLEHFKEWFRNEIISILDLIELYKKSSRVYTPPRRVYYIRRSPIISGYLTNMELEDELNYCYKRVICLYSLITTDAIQSKEKRKGLFKELNFVKVLVEVLTYQMDLSNIRINNFIEDFITHYPKASFGMGQSKRLHDVVWTMEDDLAILGDKVADSLINLL</sequence>
<evidence type="ECO:0000313" key="3">
    <source>
        <dbReference type="WBParaSite" id="TCONS_00009787.p1"/>
    </source>
</evidence>
<dbReference type="WBParaSite" id="SSTP_0000806200.1">
    <property type="protein sequence ID" value="SSTP_0000806200.1"/>
    <property type="gene ID" value="SSTP_0000806200"/>
</dbReference>
<evidence type="ECO:0000313" key="2">
    <source>
        <dbReference type="WBParaSite" id="SSTP_0000806200.1"/>
    </source>
</evidence>